<organism evidence="2 3">
    <name type="scientific">Protea cynaroides</name>
    <dbReference type="NCBI Taxonomy" id="273540"/>
    <lineage>
        <taxon>Eukaryota</taxon>
        <taxon>Viridiplantae</taxon>
        <taxon>Streptophyta</taxon>
        <taxon>Embryophyta</taxon>
        <taxon>Tracheophyta</taxon>
        <taxon>Spermatophyta</taxon>
        <taxon>Magnoliopsida</taxon>
        <taxon>Proteales</taxon>
        <taxon>Proteaceae</taxon>
        <taxon>Protea</taxon>
    </lineage>
</organism>
<accession>A0A9Q0KN90</accession>
<dbReference type="Pfam" id="PF11934">
    <property type="entry name" value="DUF3452"/>
    <property type="match status" value="1"/>
</dbReference>
<dbReference type="PANTHER" id="PTHR13742">
    <property type="entry name" value="RETINOBLASTOMA-ASSOCIATED PROTEIN RB -RELATED"/>
    <property type="match status" value="1"/>
</dbReference>
<evidence type="ECO:0000313" key="2">
    <source>
        <dbReference type="EMBL" id="KAJ4973652.1"/>
    </source>
</evidence>
<dbReference type="GO" id="GO:0030154">
    <property type="term" value="P:cell differentiation"/>
    <property type="evidence" value="ECO:0007669"/>
    <property type="project" value="TreeGrafter"/>
</dbReference>
<keyword evidence="3" id="KW-1185">Reference proteome</keyword>
<dbReference type="GO" id="GO:0006357">
    <property type="term" value="P:regulation of transcription by RNA polymerase II"/>
    <property type="evidence" value="ECO:0007669"/>
    <property type="project" value="InterPro"/>
</dbReference>
<evidence type="ECO:0000313" key="3">
    <source>
        <dbReference type="Proteomes" id="UP001141806"/>
    </source>
</evidence>
<dbReference type="GO" id="GO:0005667">
    <property type="term" value="C:transcription regulator complex"/>
    <property type="evidence" value="ECO:0007669"/>
    <property type="project" value="TreeGrafter"/>
</dbReference>
<dbReference type="PANTHER" id="PTHR13742:SF17">
    <property type="entry name" value="RE32990P-RELATED"/>
    <property type="match status" value="1"/>
</dbReference>
<evidence type="ECO:0000259" key="1">
    <source>
        <dbReference type="Pfam" id="PF11934"/>
    </source>
</evidence>
<proteinExistence type="predicted"/>
<protein>
    <recommendedName>
        <fullName evidence="1">Retinoblastoma-associated protein N-terminal domain-containing protein</fullName>
    </recommendedName>
</protein>
<comment type="caution">
    <text evidence="2">The sequence shown here is derived from an EMBL/GenBank/DDBJ whole genome shotgun (WGS) entry which is preliminary data.</text>
</comment>
<name>A0A9Q0KN90_9MAGN</name>
<dbReference type="GO" id="GO:0000977">
    <property type="term" value="F:RNA polymerase II transcription regulatory region sequence-specific DNA binding"/>
    <property type="evidence" value="ECO:0007669"/>
    <property type="project" value="TreeGrafter"/>
</dbReference>
<dbReference type="InterPro" id="IPR028309">
    <property type="entry name" value="RB_fam"/>
</dbReference>
<dbReference type="GO" id="GO:0000785">
    <property type="term" value="C:chromatin"/>
    <property type="evidence" value="ECO:0007669"/>
    <property type="project" value="TreeGrafter"/>
</dbReference>
<dbReference type="EMBL" id="JAMYWD010000004">
    <property type="protein sequence ID" value="KAJ4973652.1"/>
    <property type="molecule type" value="Genomic_DNA"/>
</dbReference>
<reference evidence="2" key="1">
    <citation type="journal article" date="2023" name="Plant J.">
        <title>The genome of the king protea, Protea cynaroides.</title>
        <authorList>
            <person name="Chang J."/>
            <person name="Duong T.A."/>
            <person name="Schoeman C."/>
            <person name="Ma X."/>
            <person name="Roodt D."/>
            <person name="Barker N."/>
            <person name="Li Z."/>
            <person name="Van de Peer Y."/>
            <person name="Mizrachi E."/>
        </authorList>
    </citation>
    <scope>NUCLEOTIDE SEQUENCE</scope>
    <source>
        <tissue evidence="2">Young leaves</tissue>
    </source>
</reference>
<gene>
    <name evidence="2" type="ORF">NE237_006826</name>
</gene>
<dbReference type="InterPro" id="IPR024599">
    <property type="entry name" value="RB_N"/>
</dbReference>
<sequence>MNLLCQILRVAKLSVVDFFKEMPQFFLKVGSILSNHHGADWENRHEANELQANFVHLSVLSKSNVEASCICPYYVDASHKEVELDERMFVNEDDSLLRAGSLSGGTIEYMWFQGKG</sequence>
<dbReference type="AlphaFoldDB" id="A0A9Q0KN90"/>
<dbReference type="Proteomes" id="UP001141806">
    <property type="component" value="Unassembled WGS sequence"/>
</dbReference>
<feature type="domain" description="Retinoblastoma-associated protein N-terminal" evidence="1">
    <location>
        <begin position="4"/>
        <end position="62"/>
    </location>
</feature>
<dbReference type="OrthoDB" id="1597159at2759"/>
<dbReference type="GO" id="GO:2000134">
    <property type="term" value="P:negative regulation of G1/S transition of mitotic cell cycle"/>
    <property type="evidence" value="ECO:0007669"/>
    <property type="project" value="TreeGrafter"/>
</dbReference>